<gene>
    <name evidence="1" type="ORF">RHRU231_40069</name>
</gene>
<sequence>MDNPATYPLGYVKYPMGYPSEPRSPRPEAQP</sequence>
<organism evidence="1 2">
    <name type="scientific">Rhodococcus ruber</name>
    <dbReference type="NCBI Taxonomy" id="1830"/>
    <lineage>
        <taxon>Bacteria</taxon>
        <taxon>Bacillati</taxon>
        <taxon>Actinomycetota</taxon>
        <taxon>Actinomycetes</taxon>
        <taxon>Mycobacteriales</taxon>
        <taxon>Nocardiaceae</taxon>
        <taxon>Rhodococcus</taxon>
    </lineage>
</organism>
<accession>A0A098BHW8</accession>
<evidence type="ECO:0000313" key="1">
    <source>
        <dbReference type="EMBL" id="CDZ88319.1"/>
    </source>
</evidence>
<proteinExistence type="predicted"/>
<reference evidence="1 2" key="1">
    <citation type="journal article" date="2014" name="Genome Announc.">
        <title>Draft Genome Sequence of Propane- and Butane-Oxidizing Actinobacterium Rhodococcus ruber IEGM 231.</title>
        <authorList>
            <person name="Ivshina I.B."/>
            <person name="Kuyukina M.S."/>
            <person name="Krivoruchko A.V."/>
            <person name="Barbe V."/>
            <person name="Fischer C."/>
        </authorList>
    </citation>
    <scope>NUCLEOTIDE SEQUENCE [LARGE SCALE GENOMIC DNA]</scope>
</reference>
<dbReference type="AlphaFoldDB" id="A0A098BHW8"/>
<dbReference type="EMBL" id="CCSD01000050">
    <property type="protein sequence ID" value="CDZ88319.1"/>
    <property type="molecule type" value="Genomic_DNA"/>
</dbReference>
<dbReference type="Proteomes" id="UP000042997">
    <property type="component" value="Unassembled WGS sequence"/>
</dbReference>
<name>A0A098BHW8_9NOCA</name>
<protein>
    <submittedName>
        <fullName evidence="1">Uncharacterized protein</fullName>
    </submittedName>
</protein>
<evidence type="ECO:0000313" key="2">
    <source>
        <dbReference type="Proteomes" id="UP000042997"/>
    </source>
</evidence>